<dbReference type="OrthoDB" id="1912370at2"/>
<evidence type="ECO:0000256" key="1">
    <source>
        <dbReference type="SAM" id="SignalP"/>
    </source>
</evidence>
<keyword evidence="1" id="KW-0732">Signal</keyword>
<evidence type="ECO:0008006" key="4">
    <source>
        <dbReference type="Google" id="ProtNLM"/>
    </source>
</evidence>
<sequence>MKKVIWILLLFTLVVSGCGYSPDKDDIVNEYGKVTNIVAFQNFIDNVKNDKEDKIRIVNYTDEGDPILHDVNYNGEAFISKLDFSRDKYSSGGTSTVTCKSLDIEGKEETKIYKLIECNQDNSQPTLLIIRE</sequence>
<evidence type="ECO:0000313" key="2">
    <source>
        <dbReference type="EMBL" id="SDN63876.1"/>
    </source>
</evidence>
<dbReference type="EMBL" id="FNIG01000006">
    <property type="protein sequence ID" value="SDN63876.1"/>
    <property type="molecule type" value="Genomic_DNA"/>
</dbReference>
<keyword evidence="3" id="KW-1185">Reference proteome</keyword>
<protein>
    <recommendedName>
        <fullName evidence="4">DUF4362 domain-containing protein</fullName>
    </recommendedName>
</protein>
<dbReference type="RefSeq" id="WP_093857153.1">
    <property type="nucleotide sequence ID" value="NZ_BJVZ01000002.1"/>
</dbReference>
<dbReference type="Pfam" id="PF14275">
    <property type="entry name" value="DUF4362"/>
    <property type="match status" value="1"/>
</dbReference>
<organism evidence="2 3">
    <name type="scientific">Tenuibacillus multivorans</name>
    <dbReference type="NCBI Taxonomy" id="237069"/>
    <lineage>
        <taxon>Bacteria</taxon>
        <taxon>Bacillati</taxon>
        <taxon>Bacillota</taxon>
        <taxon>Bacilli</taxon>
        <taxon>Bacillales</taxon>
        <taxon>Bacillaceae</taxon>
        <taxon>Tenuibacillus</taxon>
    </lineage>
</organism>
<dbReference type="Proteomes" id="UP000199334">
    <property type="component" value="Unassembled WGS sequence"/>
</dbReference>
<name>A0A1H0D1G7_9BACI</name>
<dbReference type="PROSITE" id="PS51257">
    <property type="entry name" value="PROKAR_LIPOPROTEIN"/>
    <property type="match status" value="1"/>
</dbReference>
<feature type="signal peptide" evidence="1">
    <location>
        <begin position="1"/>
        <end position="21"/>
    </location>
</feature>
<dbReference type="STRING" id="237069.SAMN05216498_2751"/>
<accession>A0A1H0D1G7</accession>
<proteinExistence type="predicted"/>
<gene>
    <name evidence="2" type="ORF">SAMN05216498_2751</name>
</gene>
<reference evidence="2 3" key="1">
    <citation type="submission" date="2016-10" db="EMBL/GenBank/DDBJ databases">
        <authorList>
            <person name="de Groot N.N."/>
        </authorList>
    </citation>
    <scope>NUCLEOTIDE SEQUENCE [LARGE SCALE GENOMIC DNA]</scope>
    <source>
        <strain evidence="2 3">CGMCC 1.3442</strain>
    </source>
</reference>
<evidence type="ECO:0000313" key="3">
    <source>
        <dbReference type="Proteomes" id="UP000199334"/>
    </source>
</evidence>
<feature type="chain" id="PRO_5039223736" description="DUF4362 domain-containing protein" evidence="1">
    <location>
        <begin position="22"/>
        <end position="132"/>
    </location>
</feature>
<dbReference type="InterPro" id="IPR025372">
    <property type="entry name" value="DUF4362"/>
</dbReference>
<dbReference type="AlphaFoldDB" id="A0A1H0D1G7"/>